<protein>
    <submittedName>
        <fullName evidence="3">Uncharacterized protein</fullName>
    </submittedName>
</protein>
<feature type="region of interest" description="Disordered" evidence="1">
    <location>
        <begin position="46"/>
        <end position="68"/>
    </location>
</feature>
<comment type="caution">
    <text evidence="3">The sequence shown here is derived from an EMBL/GenBank/DDBJ whole genome shotgun (WGS) entry which is preliminary data.</text>
</comment>
<name>A0A8H5ZDJ4_COCSA</name>
<proteinExistence type="predicted"/>
<keyword evidence="2" id="KW-0472">Membrane</keyword>
<evidence type="ECO:0000256" key="2">
    <source>
        <dbReference type="SAM" id="Phobius"/>
    </source>
</evidence>
<keyword evidence="2" id="KW-0812">Transmembrane</keyword>
<keyword evidence="2" id="KW-1133">Transmembrane helix</keyword>
<evidence type="ECO:0000256" key="1">
    <source>
        <dbReference type="SAM" id="MobiDB-lite"/>
    </source>
</evidence>
<feature type="region of interest" description="Disordered" evidence="1">
    <location>
        <begin position="1"/>
        <end position="21"/>
    </location>
</feature>
<evidence type="ECO:0000313" key="4">
    <source>
        <dbReference type="Proteomes" id="UP000624244"/>
    </source>
</evidence>
<dbReference type="Proteomes" id="UP000624244">
    <property type="component" value="Unassembled WGS sequence"/>
</dbReference>
<dbReference type="AlphaFoldDB" id="A0A8H5ZDJ4"/>
<gene>
    <name evidence="3" type="ORF">GGP41_008545</name>
</gene>
<evidence type="ECO:0000313" key="3">
    <source>
        <dbReference type="EMBL" id="KAF5846095.1"/>
    </source>
</evidence>
<reference evidence="3" key="1">
    <citation type="submission" date="2019-11" db="EMBL/GenBank/DDBJ databases">
        <title>Bipolaris sorokiniana Genome sequencing.</title>
        <authorList>
            <person name="Wang H."/>
        </authorList>
    </citation>
    <scope>NUCLEOTIDE SEQUENCE</scope>
</reference>
<dbReference type="EMBL" id="WNKQ01000017">
    <property type="protein sequence ID" value="KAF5846095.1"/>
    <property type="molecule type" value="Genomic_DNA"/>
</dbReference>
<organism evidence="3 4">
    <name type="scientific">Cochliobolus sativus</name>
    <name type="common">Common root rot and spot blotch fungus</name>
    <name type="synonym">Bipolaris sorokiniana</name>
    <dbReference type="NCBI Taxonomy" id="45130"/>
    <lineage>
        <taxon>Eukaryota</taxon>
        <taxon>Fungi</taxon>
        <taxon>Dikarya</taxon>
        <taxon>Ascomycota</taxon>
        <taxon>Pezizomycotina</taxon>
        <taxon>Dothideomycetes</taxon>
        <taxon>Pleosporomycetidae</taxon>
        <taxon>Pleosporales</taxon>
        <taxon>Pleosporineae</taxon>
        <taxon>Pleosporaceae</taxon>
        <taxon>Bipolaris</taxon>
    </lineage>
</organism>
<accession>A0A8H5ZDJ4</accession>
<feature type="transmembrane region" description="Helical" evidence="2">
    <location>
        <begin position="127"/>
        <end position="152"/>
    </location>
</feature>
<sequence length="153" mass="16475">MAHARSERGMRAMRASESRESRKPVEAWAFAQWEQEQSTALILAGGGGAKGQGREWANGQGRRGRASPNLGGRVRVCVRLGGGGGWPAGRSTRRAFFAVRAHRINGRAPTSEWKGSAFVVDQGKGSFLIVTIYMVSLLLLLLFVVVVVVVVAV</sequence>